<dbReference type="AlphaFoldDB" id="A0A2Z4J8P9"/>
<dbReference type="Proteomes" id="UP000249616">
    <property type="component" value="Chromosome"/>
</dbReference>
<dbReference type="RefSeq" id="WP_112440182.1">
    <property type="nucleotide sequence ID" value="NZ_CP030073.1"/>
</dbReference>
<reference evidence="1 2" key="1">
    <citation type="journal article" date="2019" name="Int. J. Syst. Evol. Microbiol.">
        <title>Streptomyces cadmiisoli sp. nov., a novel actinomycete isolated from cadmium-contaminated soil.</title>
        <authorList>
            <person name="Li K."/>
            <person name="Tang X."/>
            <person name="Zhao J."/>
            <person name="Guo Y."/>
            <person name="Tang Y."/>
            <person name="Gao J."/>
        </authorList>
    </citation>
    <scope>NUCLEOTIDE SEQUENCE [LARGE SCALE GENOMIC DNA]</scope>
    <source>
        <strain evidence="1 2">ZFG47</strain>
    </source>
</reference>
<organism evidence="1 2">
    <name type="scientific">Streptomyces cadmiisoli</name>
    <dbReference type="NCBI Taxonomy" id="2184053"/>
    <lineage>
        <taxon>Bacteria</taxon>
        <taxon>Bacillati</taxon>
        <taxon>Actinomycetota</taxon>
        <taxon>Actinomycetes</taxon>
        <taxon>Kitasatosporales</taxon>
        <taxon>Streptomycetaceae</taxon>
        <taxon>Streptomyces</taxon>
        <taxon>Streptomyces aurantiacus group</taxon>
    </lineage>
</organism>
<evidence type="ECO:0000313" key="1">
    <source>
        <dbReference type="EMBL" id="AWW40773.1"/>
    </source>
</evidence>
<protein>
    <submittedName>
        <fullName evidence="1">Uncharacterized protein</fullName>
    </submittedName>
</protein>
<dbReference type="EMBL" id="CP030073">
    <property type="protein sequence ID" value="AWW40773.1"/>
    <property type="molecule type" value="Genomic_DNA"/>
</dbReference>
<sequence length="67" mass="7465">MANGVVHQIILKAKLEEGKAPAFDASNVVTVSALEEFLMEVKDATNGYDDPLITVTFDRLTYEYEEN</sequence>
<dbReference type="KEGG" id="scad:DN051_32255"/>
<name>A0A2Z4J8P9_9ACTN</name>
<evidence type="ECO:0000313" key="2">
    <source>
        <dbReference type="Proteomes" id="UP000249616"/>
    </source>
</evidence>
<keyword evidence="2" id="KW-1185">Reference proteome</keyword>
<accession>A0A2Z4J8P9</accession>
<proteinExistence type="predicted"/>
<gene>
    <name evidence="1" type="ORF">DN051_32255</name>
</gene>